<dbReference type="GO" id="GO:0004571">
    <property type="term" value="F:mannosyl-oligosaccharide 1,2-alpha-mannosidase activity"/>
    <property type="evidence" value="ECO:0007669"/>
    <property type="project" value="InterPro"/>
</dbReference>
<dbReference type="PANTHER" id="PTHR11742">
    <property type="entry name" value="MANNOSYL-OLIGOSACCHARIDE ALPHA-1,2-MANNOSIDASE-RELATED"/>
    <property type="match status" value="1"/>
</dbReference>
<dbReference type="InterPro" id="IPR012341">
    <property type="entry name" value="6hp_glycosidase-like_sf"/>
</dbReference>
<organism evidence="8 9">
    <name type="scientific">Ditylenchus dipsaci</name>
    <dbReference type="NCBI Taxonomy" id="166011"/>
    <lineage>
        <taxon>Eukaryota</taxon>
        <taxon>Metazoa</taxon>
        <taxon>Ecdysozoa</taxon>
        <taxon>Nematoda</taxon>
        <taxon>Chromadorea</taxon>
        <taxon>Rhabditida</taxon>
        <taxon>Tylenchina</taxon>
        <taxon>Tylenchomorpha</taxon>
        <taxon>Sphaerularioidea</taxon>
        <taxon>Anguinidae</taxon>
        <taxon>Anguininae</taxon>
        <taxon>Ditylenchus</taxon>
    </lineage>
</organism>
<keyword evidence="7" id="KW-0326">Glycosidase</keyword>
<feature type="disulfide bond" evidence="6">
    <location>
        <begin position="216"/>
        <end position="249"/>
    </location>
</feature>
<comment type="cofactor">
    <cofactor evidence="1">
        <name>Ca(2+)</name>
        <dbReference type="ChEBI" id="CHEBI:29108"/>
    </cofactor>
</comment>
<dbReference type="GO" id="GO:0005783">
    <property type="term" value="C:endoplasmic reticulum"/>
    <property type="evidence" value="ECO:0007669"/>
    <property type="project" value="TreeGrafter"/>
</dbReference>
<evidence type="ECO:0000256" key="7">
    <source>
        <dbReference type="RuleBase" id="RU361193"/>
    </source>
</evidence>
<dbReference type="WBParaSite" id="jg16421">
    <property type="protein sequence ID" value="jg16421"/>
    <property type="gene ID" value="jg16421"/>
</dbReference>
<evidence type="ECO:0000256" key="6">
    <source>
        <dbReference type="PIRSR" id="PIRSR601382-3"/>
    </source>
</evidence>
<evidence type="ECO:0000256" key="2">
    <source>
        <dbReference type="ARBA" id="ARBA00004922"/>
    </source>
</evidence>
<dbReference type="PANTHER" id="PTHR11742:SF96">
    <property type="entry name" value="MANNOSYL-OLIGOSACCHARIDE 1,2-ALPHA-MANNOSIDASE C52E4.5"/>
    <property type="match status" value="1"/>
</dbReference>
<dbReference type="InterPro" id="IPR001382">
    <property type="entry name" value="Glyco_hydro_47"/>
</dbReference>
<evidence type="ECO:0000256" key="3">
    <source>
        <dbReference type="ARBA" id="ARBA00007658"/>
    </source>
</evidence>
<dbReference type="InterPro" id="IPR050749">
    <property type="entry name" value="Glycosyl_Hydrolase_47"/>
</dbReference>
<keyword evidence="5 6" id="KW-1015">Disulfide bond</keyword>
<dbReference type="GO" id="GO:0000139">
    <property type="term" value="C:Golgi membrane"/>
    <property type="evidence" value="ECO:0007669"/>
    <property type="project" value="TreeGrafter"/>
</dbReference>
<evidence type="ECO:0000256" key="5">
    <source>
        <dbReference type="ARBA" id="ARBA00023157"/>
    </source>
</evidence>
<comment type="similarity">
    <text evidence="3 7">Belongs to the glycosyl hydrolase 47 family.</text>
</comment>
<keyword evidence="8" id="KW-1185">Reference proteome</keyword>
<reference evidence="9" key="1">
    <citation type="submission" date="2022-11" db="UniProtKB">
        <authorList>
            <consortium name="WormBaseParasite"/>
        </authorList>
    </citation>
    <scope>IDENTIFICATION</scope>
</reference>
<comment type="pathway">
    <text evidence="2">Protein modification; protein glycosylation.</text>
</comment>
<dbReference type="Proteomes" id="UP000887574">
    <property type="component" value="Unplaced"/>
</dbReference>
<protein>
    <recommendedName>
        <fullName evidence="7">alpha-1,2-Mannosidase</fullName>
        <ecNumber evidence="7">3.2.1.-</ecNumber>
    </recommendedName>
</protein>
<dbReference type="AlphaFoldDB" id="A0A915D616"/>
<evidence type="ECO:0000256" key="4">
    <source>
        <dbReference type="ARBA" id="ARBA00022801"/>
    </source>
</evidence>
<evidence type="ECO:0000313" key="8">
    <source>
        <dbReference type="Proteomes" id="UP000887574"/>
    </source>
</evidence>
<dbReference type="GO" id="GO:0005975">
    <property type="term" value="P:carbohydrate metabolic process"/>
    <property type="evidence" value="ECO:0007669"/>
    <property type="project" value="InterPro"/>
</dbReference>
<dbReference type="EC" id="3.2.1.-" evidence="7"/>
<dbReference type="InterPro" id="IPR036026">
    <property type="entry name" value="Seven-hairpin_glycosidases"/>
</dbReference>
<dbReference type="GO" id="GO:0005509">
    <property type="term" value="F:calcium ion binding"/>
    <property type="evidence" value="ECO:0007669"/>
    <property type="project" value="InterPro"/>
</dbReference>
<dbReference type="PRINTS" id="PR00747">
    <property type="entry name" value="GLYHDRLASE47"/>
</dbReference>
<evidence type="ECO:0000256" key="1">
    <source>
        <dbReference type="ARBA" id="ARBA00001913"/>
    </source>
</evidence>
<dbReference type="SUPFAM" id="SSF48225">
    <property type="entry name" value="Seven-hairpin glycosidases"/>
    <property type="match status" value="1"/>
</dbReference>
<name>A0A915D616_9BILA</name>
<dbReference type="Gene3D" id="1.50.10.10">
    <property type="match status" value="1"/>
</dbReference>
<sequence length="319" mass="36268">MAKPRPSSWFLFQLQPWFGTLVSLKLHLYFPYTKIRNLQVTIRHIGGFLSLYALSKEKFYIDKARSTADQLLLAFDTPTGIPRSLVIHLANLLQIMDGRWVALLFCNPIYRDKVQKVRDALDNAKKINGLYPNYMSPETGKFQGDHISLGAMGDSFYETLLKSWIRSRKDKQAYKMYKEASAAIRKHMVFKSKGGLSYLAELRNGGVEHKMGHLACFTPGMFALEAINEPDPNEKIAIMQLAEDLGETCHESYVRAAARIGPEMFYFEEGTDAMTTKGDAGYILRPEVIEGWFLLVETHQKQEIQRMGMGCSHSPQQAL</sequence>
<keyword evidence="4 7" id="KW-0378">Hydrolase</keyword>
<dbReference type="Pfam" id="PF01532">
    <property type="entry name" value="Glyco_hydro_47"/>
    <property type="match status" value="2"/>
</dbReference>
<accession>A0A915D616</accession>
<evidence type="ECO:0000313" key="9">
    <source>
        <dbReference type="WBParaSite" id="jg16421"/>
    </source>
</evidence>
<proteinExistence type="inferred from homology"/>